<dbReference type="Proteomes" id="UP001642540">
    <property type="component" value="Unassembled WGS sequence"/>
</dbReference>
<evidence type="ECO:0000256" key="6">
    <source>
        <dbReference type="ARBA" id="ARBA00023125"/>
    </source>
</evidence>
<comment type="subcellular location">
    <subcellularLocation>
        <location evidence="1">Nucleus</location>
    </subcellularLocation>
</comment>
<dbReference type="InterPro" id="IPR045663">
    <property type="entry name" value="ORC3_ins"/>
</dbReference>
<keyword evidence="7" id="KW-0539">Nucleus</keyword>
<dbReference type="Pfam" id="PF19675">
    <property type="entry name" value="ORC3_ins"/>
    <property type="match status" value="1"/>
</dbReference>
<dbReference type="InterPro" id="IPR040855">
    <property type="entry name" value="ORC_WH_C"/>
</dbReference>
<sequence length="660" mass="75655">MESLNTEGVTFKKPSRGPSSSGKRKYDDSDSSTFATQDVNVDILRTFEEPALTIPRRMELYRENLELLKNYFKNSQEKCNLELSEKLNEFVSTSFQLVDKDSNVLPIGVLESGLSVGENSSLFDFIEQKIKSFTHKSNQKVYICRAQSGTSPSTKAVFQKICRQIVTEQQETVNDDEIASDSQAGRKERHFSLYDVKSFLPSIKSMYKIMILVEDVDYFSNIIVSQLLTLMGCSQLPVIFIFGVSHGHFISNLIPTHSSANFVLNKFHSISAKNRLNEFMRRFCLRSHFLTSKSALCTFEKLETNDSTELVQWFETFIQDSQSSASDTPNKRQKTKTSVKTNELVSCTDQIRSWYFTLRFLCFVNFRLPNQPLGDDYTRTYVSCYEGFSTSAESDENNPFHRFMRELNSLSKPDVKDLLEDCANYVSKNNQPVSEVGSHILIKLDKLLQEISEDKKQPIVNHEDEAKGKSIRLKKRTRDIKELQQTLMEIKRQNEGTTLIHVIKKNLIDFFRNLMKKYLPPMSSLKYSDIFVFSDLSQLVSTLFPANFLQLGEDLVNPGYFLQCSCCSSLESSSICDSLPDVSIIHKLISEHTTKKLDLNIMYHAFISIVQTTGRRGKASTNATASYLIRFRRAVGELQHMGFIKRSKSKPDEISRLTWW</sequence>
<comment type="caution">
    <text evidence="14">The sequence shown here is derived from an EMBL/GenBank/DDBJ whole genome shotgun (WGS) entry which is preliminary data.</text>
</comment>
<evidence type="ECO:0000259" key="13">
    <source>
        <dbReference type="Pfam" id="PF19675"/>
    </source>
</evidence>
<protein>
    <recommendedName>
        <fullName evidence="3">Origin recognition complex subunit 3</fullName>
    </recommendedName>
</protein>
<proteinExistence type="inferred from homology"/>
<dbReference type="InterPro" id="IPR045667">
    <property type="entry name" value="ORC3_N"/>
</dbReference>
<keyword evidence="15" id="KW-1185">Reference proteome</keyword>
<dbReference type="PANTHER" id="PTHR12748">
    <property type="entry name" value="ORIGIN RECOGNITION COMPLEX SUBUNIT 3"/>
    <property type="match status" value="1"/>
</dbReference>
<evidence type="ECO:0000313" key="15">
    <source>
        <dbReference type="Proteomes" id="UP001642540"/>
    </source>
</evidence>
<dbReference type="PANTHER" id="PTHR12748:SF0">
    <property type="entry name" value="ORIGIN RECOGNITION COMPLEX SUBUNIT 3"/>
    <property type="match status" value="1"/>
</dbReference>
<accession>A0ABP1QVF1</accession>
<evidence type="ECO:0000256" key="8">
    <source>
        <dbReference type="ARBA" id="ARBA00026084"/>
    </source>
</evidence>
<evidence type="ECO:0000256" key="9">
    <source>
        <dbReference type="ARBA" id="ARBA00045241"/>
    </source>
</evidence>
<comment type="similarity">
    <text evidence="2">Belongs to the ORC3 family.</text>
</comment>
<evidence type="ECO:0000259" key="11">
    <source>
        <dbReference type="Pfam" id="PF07034"/>
    </source>
</evidence>
<evidence type="ECO:0000256" key="4">
    <source>
        <dbReference type="ARBA" id="ARBA00022553"/>
    </source>
</evidence>
<keyword evidence="6" id="KW-0238">DNA-binding</keyword>
<evidence type="ECO:0000256" key="7">
    <source>
        <dbReference type="ARBA" id="ARBA00023242"/>
    </source>
</evidence>
<organism evidence="14 15">
    <name type="scientific">Orchesella dallaii</name>
    <dbReference type="NCBI Taxonomy" id="48710"/>
    <lineage>
        <taxon>Eukaryota</taxon>
        <taxon>Metazoa</taxon>
        <taxon>Ecdysozoa</taxon>
        <taxon>Arthropoda</taxon>
        <taxon>Hexapoda</taxon>
        <taxon>Collembola</taxon>
        <taxon>Entomobryomorpha</taxon>
        <taxon>Entomobryoidea</taxon>
        <taxon>Orchesellidae</taxon>
        <taxon>Orchesellinae</taxon>
        <taxon>Orchesella</taxon>
    </lineage>
</organism>
<dbReference type="Pfam" id="PF18137">
    <property type="entry name" value="WHD_ORC"/>
    <property type="match status" value="1"/>
</dbReference>
<feature type="region of interest" description="Disordered" evidence="10">
    <location>
        <begin position="1"/>
        <end position="32"/>
    </location>
</feature>
<keyword evidence="5" id="KW-0235">DNA replication</keyword>
<evidence type="ECO:0000256" key="1">
    <source>
        <dbReference type="ARBA" id="ARBA00004123"/>
    </source>
</evidence>
<comment type="subunit">
    <text evidence="8">Component of ORC, a complex composed of at least 6 subunits: ORC1, ORC2, ORC3, ORC4, ORC5 and ORC6. ORC is regulated in a cell-cycle dependent manner. It is sequentially assembled at the exit from anaphase of mitosis and disassembled as cells enter S phase.</text>
</comment>
<evidence type="ECO:0000256" key="5">
    <source>
        <dbReference type="ARBA" id="ARBA00022705"/>
    </source>
</evidence>
<gene>
    <name evidence="14" type="ORF">ODALV1_LOCUS14248</name>
</gene>
<evidence type="ECO:0000313" key="14">
    <source>
        <dbReference type="EMBL" id="CAL8110435.1"/>
    </source>
</evidence>
<reference evidence="14 15" key="1">
    <citation type="submission" date="2024-08" db="EMBL/GenBank/DDBJ databases">
        <authorList>
            <person name="Cucini C."/>
            <person name="Frati F."/>
        </authorList>
    </citation>
    <scope>NUCLEOTIDE SEQUENCE [LARGE SCALE GENOMIC DNA]</scope>
</reference>
<keyword evidence="4" id="KW-0597">Phosphoprotein</keyword>
<evidence type="ECO:0000256" key="2">
    <source>
        <dbReference type="ARBA" id="ARBA00010977"/>
    </source>
</evidence>
<evidence type="ECO:0000256" key="3">
    <source>
        <dbReference type="ARBA" id="ARBA00019085"/>
    </source>
</evidence>
<evidence type="ECO:0000259" key="12">
    <source>
        <dbReference type="Pfam" id="PF18137"/>
    </source>
</evidence>
<evidence type="ECO:0000256" key="10">
    <source>
        <dbReference type="SAM" id="MobiDB-lite"/>
    </source>
</evidence>
<feature type="domain" description="Origin recognition complex subunit 3 N-terminal" evidence="11">
    <location>
        <begin position="40"/>
        <end position="290"/>
    </location>
</feature>
<feature type="domain" description="Origin recognition complex subunit 3 winged helix C-terminal" evidence="12">
    <location>
        <begin position="553"/>
        <end position="659"/>
    </location>
</feature>
<dbReference type="Pfam" id="PF07034">
    <property type="entry name" value="ORC3_N"/>
    <property type="match status" value="1"/>
</dbReference>
<feature type="domain" description="Origin recognition complex subunit 3 insertion" evidence="13">
    <location>
        <begin position="350"/>
        <end position="535"/>
    </location>
</feature>
<dbReference type="EMBL" id="CAXLJM020000045">
    <property type="protein sequence ID" value="CAL8110435.1"/>
    <property type="molecule type" value="Genomic_DNA"/>
</dbReference>
<name>A0ABP1QVF1_9HEXA</name>
<comment type="function">
    <text evidence="9">Component of the origin recognition complex (ORC) that binds origins of replication. DNA-binding is ATP-dependent. The specific DNA sequences that define origins of replication have not been identified yet. ORC is required to assemble the pre-replication complex necessary to initiate DNA replication. Binds histone H3 and H4 trimethylation marks H3K9me3, H3K27me3 and H4K20me3.</text>
</comment>
<dbReference type="InterPro" id="IPR020795">
    <property type="entry name" value="ORC3"/>
</dbReference>